<keyword evidence="2" id="KW-0238">DNA-binding</keyword>
<accession>A0A0F9PQC8</accession>
<feature type="domain" description="HTH arsR-type" evidence="4">
    <location>
        <begin position="2"/>
        <end position="96"/>
    </location>
</feature>
<dbReference type="AlphaFoldDB" id="A0A0F9PQC8"/>
<evidence type="ECO:0000259" key="4">
    <source>
        <dbReference type="PROSITE" id="PS50987"/>
    </source>
</evidence>
<dbReference type="NCBIfam" id="NF033788">
    <property type="entry name" value="HTH_metalloreg"/>
    <property type="match status" value="1"/>
</dbReference>
<evidence type="ECO:0000256" key="2">
    <source>
        <dbReference type="ARBA" id="ARBA00023125"/>
    </source>
</evidence>
<dbReference type="Pfam" id="PF01022">
    <property type="entry name" value="HTH_5"/>
    <property type="match status" value="1"/>
</dbReference>
<dbReference type="PANTHER" id="PTHR33154">
    <property type="entry name" value="TRANSCRIPTIONAL REGULATOR, ARSR FAMILY"/>
    <property type="match status" value="1"/>
</dbReference>
<dbReference type="EMBL" id="LAZR01002136">
    <property type="protein sequence ID" value="KKN33985.1"/>
    <property type="molecule type" value="Genomic_DNA"/>
</dbReference>
<dbReference type="PROSITE" id="PS50987">
    <property type="entry name" value="HTH_ARSR_2"/>
    <property type="match status" value="1"/>
</dbReference>
<dbReference type="Gene3D" id="1.10.10.10">
    <property type="entry name" value="Winged helix-like DNA-binding domain superfamily/Winged helix DNA-binding domain"/>
    <property type="match status" value="1"/>
</dbReference>
<dbReference type="GO" id="GO:0003677">
    <property type="term" value="F:DNA binding"/>
    <property type="evidence" value="ECO:0007669"/>
    <property type="project" value="UniProtKB-KW"/>
</dbReference>
<dbReference type="GO" id="GO:0003700">
    <property type="term" value="F:DNA-binding transcription factor activity"/>
    <property type="evidence" value="ECO:0007669"/>
    <property type="project" value="InterPro"/>
</dbReference>
<dbReference type="InterPro" id="IPR051081">
    <property type="entry name" value="HTH_MetalResp_TranReg"/>
</dbReference>
<gene>
    <name evidence="5" type="ORF">LCGC14_0798370</name>
</gene>
<evidence type="ECO:0000256" key="3">
    <source>
        <dbReference type="ARBA" id="ARBA00023163"/>
    </source>
</evidence>
<keyword evidence="3" id="KW-0804">Transcription</keyword>
<dbReference type="InterPro" id="IPR001845">
    <property type="entry name" value="HTH_ArsR_DNA-bd_dom"/>
</dbReference>
<dbReference type="InterPro" id="IPR011991">
    <property type="entry name" value="ArsR-like_HTH"/>
</dbReference>
<comment type="caution">
    <text evidence="5">The sequence shown here is derived from an EMBL/GenBank/DDBJ whole genome shotgun (WGS) entry which is preliminary data.</text>
</comment>
<name>A0A0F9PQC8_9ZZZZ</name>
<dbReference type="PRINTS" id="PR00778">
    <property type="entry name" value="HTHARSR"/>
</dbReference>
<evidence type="ECO:0000256" key="1">
    <source>
        <dbReference type="ARBA" id="ARBA00023015"/>
    </source>
</evidence>
<dbReference type="SUPFAM" id="SSF46785">
    <property type="entry name" value="Winged helix' DNA-binding domain"/>
    <property type="match status" value="1"/>
</dbReference>
<evidence type="ECO:0000313" key="5">
    <source>
        <dbReference type="EMBL" id="KKN33985.1"/>
    </source>
</evidence>
<dbReference type="PANTHER" id="PTHR33154:SF36">
    <property type="entry name" value="TRANSCRIPTIONAL REGULATOR"/>
    <property type="match status" value="1"/>
</dbReference>
<organism evidence="5">
    <name type="scientific">marine sediment metagenome</name>
    <dbReference type="NCBI Taxonomy" id="412755"/>
    <lineage>
        <taxon>unclassified sequences</taxon>
        <taxon>metagenomes</taxon>
        <taxon>ecological metagenomes</taxon>
    </lineage>
</organism>
<dbReference type="CDD" id="cd00090">
    <property type="entry name" value="HTH_ARSR"/>
    <property type="match status" value="1"/>
</dbReference>
<dbReference type="InterPro" id="IPR036388">
    <property type="entry name" value="WH-like_DNA-bd_sf"/>
</dbReference>
<proteinExistence type="predicted"/>
<sequence>MIIMNLSEDLINLFKTLGESTRLNILNFLQEDEKSAQDIQKALNKSQSLISQRLKNLIDADILVVQRKLHQKYYRIKYLKILEIISTTENLISQKNKAKMDKLTDFFILKKLSQ</sequence>
<dbReference type="SMART" id="SM00418">
    <property type="entry name" value="HTH_ARSR"/>
    <property type="match status" value="1"/>
</dbReference>
<protein>
    <recommendedName>
        <fullName evidence="4">HTH arsR-type domain-containing protein</fullName>
    </recommendedName>
</protein>
<reference evidence="5" key="1">
    <citation type="journal article" date="2015" name="Nature">
        <title>Complex archaea that bridge the gap between prokaryotes and eukaryotes.</title>
        <authorList>
            <person name="Spang A."/>
            <person name="Saw J.H."/>
            <person name="Jorgensen S.L."/>
            <person name="Zaremba-Niedzwiedzka K."/>
            <person name="Martijn J."/>
            <person name="Lind A.E."/>
            <person name="van Eijk R."/>
            <person name="Schleper C."/>
            <person name="Guy L."/>
            <person name="Ettema T.J."/>
        </authorList>
    </citation>
    <scope>NUCLEOTIDE SEQUENCE</scope>
</reference>
<keyword evidence="1" id="KW-0805">Transcription regulation</keyword>
<dbReference type="InterPro" id="IPR036390">
    <property type="entry name" value="WH_DNA-bd_sf"/>
</dbReference>